<keyword evidence="2" id="KW-0472">Membrane</keyword>
<dbReference type="STRING" id="330214.NIDE2450"/>
<proteinExistence type="predicted"/>
<keyword evidence="4" id="KW-1185">Reference proteome</keyword>
<organism evidence="3 4">
    <name type="scientific">Nitrospira defluvii</name>
    <dbReference type="NCBI Taxonomy" id="330214"/>
    <lineage>
        <taxon>Bacteria</taxon>
        <taxon>Pseudomonadati</taxon>
        <taxon>Nitrospirota</taxon>
        <taxon>Nitrospiria</taxon>
        <taxon>Nitrospirales</taxon>
        <taxon>Nitrospiraceae</taxon>
        <taxon>Nitrospira</taxon>
    </lineage>
</organism>
<keyword evidence="2" id="KW-1133">Transmembrane helix</keyword>
<name>D8PFX3_9BACT</name>
<accession>D8PFX3</accession>
<dbReference type="EMBL" id="FP929003">
    <property type="protein sequence ID" value="CBK42160.1"/>
    <property type="molecule type" value="Genomic_DNA"/>
</dbReference>
<evidence type="ECO:0000313" key="3">
    <source>
        <dbReference type="EMBL" id="CBK42160.1"/>
    </source>
</evidence>
<protein>
    <submittedName>
        <fullName evidence="3">Uncharacterized protein</fullName>
    </submittedName>
</protein>
<evidence type="ECO:0000256" key="2">
    <source>
        <dbReference type="SAM" id="Phobius"/>
    </source>
</evidence>
<sequence>MRHEVSGVTRILVLLGLLVLGVALFMLGRDERPAVSSGEPRIGRSTLSHGGPGAGSIPVAPAEAPSADRRIPSNESSYATTR</sequence>
<feature type="region of interest" description="Disordered" evidence="1">
    <location>
        <begin position="33"/>
        <end position="82"/>
    </location>
</feature>
<dbReference type="KEGG" id="nde:NIDE2450"/>
<feature type="transmembrane region" description="Helical" evidence="2">
    <location>
        <begin position="7"/>
        <end position="27"/>
    </location>
</feature>
<keyword evidence="2" id="KW-0812">Transmembrane</keyword>
<gene>
    <name evidence="3" type="ORF">NIDE2450</name>
</gene>
<dbReference type="HOGENOM" id="CLU_2552031_0_0_0"/>
<feature type="compositionally biased region" description="Polar residues" evidence="1">
    <location>
        <begin position="73"/>
        <end position="82"/>
    </location>
</feature>
<evidence type="ECO:0000313" key="4">
    <source>
        <dbReference type="Proteomes" id="UP000001660"/>
    </source>
</evidence>
<dbReference type="Proteomes" id="UP000001660">
    <property type="component" value="Chromosome"/>
</dbReference>
<reference evidence="3" key="1">
    <citation type="journal article" date="2010" name="Proc. Natl. Acad. Sci. U.S.A.">
        <title>A Nitrospira metagenome illuminates the physiology and evolution of globally important nitrite-oxidizing bacteria.</title>
        <authorList>
            <person name="Lucker S."/>
            <person name="Wagner M."/>
            <person name="Maixner F."/>
            <person name="Pelletier E."/>
            <person name="Koch H."/>
            <person name="Vacherie B."/>
            <person name="Rattei T."/>
            <person name="Sinninghe Damste J."/>
            <person name="Spieck E."/>
            <person name="Le Paslier D."/>
            <person name="Daims H."/>
        </authorList>
    </citation>
    <scope>NUCLEOTIDE SEQUENCE [LARGE SCALE GENOMIC DNA]</scope>
</reference>
<evidence type="ECO:0000256" key="1">
    <source>
        <dbReference type="SAM" id="MobiDB-lite"/>
    </source>
</evidence>
<reference evidence="3" key="2">
    <citation type="submission" date="2010-03" db="EMBL/GenBank/DDBJ databases">
        <authorList>
            <person name="Genoscope - CEA"/>
        </authorList>
    </citation>
    <scope>NUCLEOTIDE SEQUENCE</scope>
</reference>
<dbReference type="AlphaFoldDB" id="D8PFX3"/>